<keyword evidence="5" id="KW-0811">Translocation</keyword>
<keyword evidence="3 5" id="KW-1133">Transmembrane helix</keyword>
<keyword evidence="7" id="KW-1185">Reference proteome</keyword>
<comment type="similarity">
    <text evidence="5">Belongs to the TatC family.</text>
</comment>
<dbReference type="AlphaFoldDB" id="A0A7R6PG81"/>
<dbReference type="GO" id="GO:0033281">
    <property type="term" value="C:TAT protein transport complex"/>
    <property type="evidence" value="ECO:0007669"/>
    <property type="project" value="UniProtKB-UniRule"/>
</dbReference>
<comment type="function">
    <text evidence="5">Part of the twin-arginine translocation (Tat) system that transports large folded proteins containing a characteristic twin-arginine motif in their signal peptide across membranes.</text>
</comment>
<evidence type="ECO:0000256" key="2">
    <source>
        <dbReference type="ARBA" id="ARBA00022692"/>
    </source>
</evidence>
<comment type="subcellular location">
    <subcellularLocation>
        <location evidence="5">Cell membrane</location>
        <topology evidence="5">Multi-pass membrane protein</topology>
    </subcellularLocation>
    <subcellularLocation>
        <location evidence="1">Membrane</location>
        <topology evidence="1">Multi-pass membrane protein</topology>
    </subcellularLocation>
</comment>
<dbReference type="GO" id="GO:0009977">
    <property type="term" value="F:proton motive force dependent protein transmembrane transporter activity"/>
    <property type="evidence" value="ECO:0007669"/>
    <property type="project" value="TreeGrafter"/>
</dbReference>
<dbReference type="Proteomes" id="UP000595564">
    <property type="component" value="Chromosome"/>
</dbReference>
<dbReference type="PANTHER" id="PTHR30371:SF0">
    <property type="entry name" value="SEC-INDEPENDENT PROTEIN TRANSLOCASE PROTEIN TATC, CHLOROPLASTIC-RELATED"/>
    <property type="match status" value="1"/>
</dbReference>
<dbReference type="PANTHER" id="PTHR30371">
    <property type="entry name" value="SEC-INDEPENDENT PROTEIN TRANSLOCASE PROTEIN TATC"/>
    <property type="match status" value="1"/>
</dbReference>
<keyword evidence="5" id="KW-1003">Cell membrane</keyword>
<reference evidence="6 7" key="1">
    <citation type="journal article" date="2012" name="Extremophiles">
        <title>Thermotomaculum hydrothermale gen. nov., sp. nov., a novel heterotrophic thermophile within the phylum Acidobacteria from a deep-sea hydrothermal vent chimney in the Southern Okinawa Trough.</title>
        <authorList>
            <person name="Izumi H."/>
            <person name="Nunoura T."/>
            <person name="Miyazaki M."/>
            <person name="Mino S."/>
            <person name="Toki T."/>
            <person name="Takai K."/>
            <person name="Sako Y."/>
            <person name="Sawabe T."/>
            <person name="Nakagawa S."/>
        </authorList>
    </citation>
    <scope>NUCLEOTIDE SEQUENCE [LARGE SCALE GENOMIC DNA]</scope>
    <source>
        <strain evidence="6 7">AC55</strain>
    </source>
</reference>
<evidence type="ECO:0000256" key="1">
    <source>
        <dbReference type="ARBA" id="ARBA00004141"/>
    </source>
</evidence>
<feature type="transmembrane region" description="Helical" evidence="5">
    <location>
        <begin position="85"/>
        <end position="106"/>
    </location>
</feature>
<organism evidence="6 7">
    <name type="scientific">Thermotomaculum hydrothermale</name>
    <dbReference type="NCBI Taxonomy" id="981385"/>
    <lineage>
        <taxon>Bacteria</taxon>
        <taxon>Pseudomonadati</taxon>
        <taxon>Acidobacteriota</taxon>
        <taxon>Holophagae</taxon>
        <taxon>Thermotomaculales</taxon>
        <taxon>Thermotomaculaceae</taxon>
        <taxon>Thermotomaculum</taxon>
    </lineage>
</organism>
<evidence type="ECO:0000256" key="3">
    <source>
        <dbReference type="ARBA" id="ARBA00022989"/>
    </source>
</evidence>
<proteinExistence type="inferred from homology"/>
<keyword evidence="5" id="KW-0653">Protein transport</keyword>
<protein>
    <recommendedName>
        <fullName evidence="5">Sec-independent protein translocase protein TatC</fullName>
    </recommendedName>
</protein>
<accession>A0A7R6PG81</accession>
<feature type="transmembrane region" description="Helical" evidence="5">
    <location>
        <begin position="118"/>
        <end position="145"/>
    </location>
</feature>
<evidence type="ECO:0000256" key="5">
    <source>
        <dbReference type="HAMAP-Rule" id="MF_00902"/>
    </source>
</evidence>
<feature type="transmembrane region" description="Helical" evidence="5">
    <location>
        <begin position="29"/>
        <end position="47"/>
    </location>
</feature>
<dbReference type="EMBL" id="AP017470">
    <property type="protein sequence ID" value="BBB32019.1"/>
    <property type="molecule type" value="Genomic_DNA"/>
</dbReference>
<dbReference type="Pfam" id="PF00902">
    <property type="entry name" value="TatC"/>
    <property type="match status" value="1"/>
</dbReference>
<feature type="transmembrane region" description="Helical" evidence="5">
    <location>
        <begin position="203"/>
        <end position="221"/>
    </location>
</feature>
<keyword evidence="2 5" id="KW-0812">Transmembrane</keyword>
<feature type="transmembrane region" description="Helical" evidence="5">
    <location>
        <begin position="227"/>
        <end position="247"/>
    </location>
</feature>
<keyword evidence="4 5" id="KW-0472">Membrane</keyword>
<dbReference type="HAMAP" id="MF_00902">
    <property type="entry name" value="TatC"/>
    <property type="match status" value="1"/>
</dbReference>
<name>A0A7R6PG81_9BACT</name>
<dbReference type="InterPro" id="IPR002033">
    <property type="entry name" value="TatC"/>
</dbReference>
<dbReference type="RefSeq" id="WP_201328355.1">
    <property type="nucleotide sequence ID" value="NZ_AP017470.1"/>
</dbReference>
<dbReference type="PRINTS" id="PR01840">
    <property type="entry name" value="TATCFAMILY"/>
</dbReference>
<dbReference type="GO" id="GO:0043953">
    <property type="term" value="P:protein transport by the Tat complex"/>
    <property type="evidence" value="ECO:0007669"/>
    <property type="project" value="UniProtKB-UniRule"/>
</dbReference>
<sequence>MVEEKKEKNDREFKKQTFFEHLAELRSRLLWSIGYLILGFIVAYAFHKQIFHLIALPLLEIAPKQYKSIFAFHHLSEPFFTYLKLSFYAGIFIASPFILHQLWLFISPALYKEEKRYAIPFIFFATLLFLAGGAFGYFVGLKYMISFFLSEAEGLVPVLTMEGYFSLATTVILGMGIVFETPILIFFLSIMGVVDYKFLISKFKYAIFFIFLIAAIITPSGDPITQTVFAVPMLLLYILGILVAYLFGSKKSE</sequence>
<comment type="subunit">
    <text evidence="5">Forms a complex with TatA.</text>
</comment>
<evidence type="ECO:0000256" key="4">
    <source>
        <dbReference type="ARBA" id="ARBA00023136"/>
    </source>
</evidence>
<feature type="transmembrane region" description="Helical" evidence="5">
    <location>
        <begin position="165"/>
        <end position="191"/>
    </location>
</feature>
<dbReference type="KEGG" id="thyd:TTHT_0419"/>
<evidence type="ECO:0000313" key="6">
    <source>
        <dbReference type="EMBL" id="BBB32019.1"/>
    </source>
</evidence>
<evidence type="ECO:0000313" key="7">
    <source>
        <dbReference type="Proteomes" id="UP000595564"/>
    </source>
</evidence>
<dbReference type="GO" id="GO:0065002">
    <property type="term" value="P:intracellular protein transmembrane transport"/>
    <property type="evidence" value="ECO:0007669"/>
    <property type="project" value="TreeGrafter"/>
</dbReference>
<gene>
    <name evidence="5 6" type="primary">tatC</name>
    <name evidence="6" type="ORF">TTHT_0419</name>
</gene>
<dbReference type="NCBIfam" id="TIGR00945">
    <property type="entry name" value="tatC"/>
    <property type="match status" value="1"/>
</dbReference>
<keyword evidence="5" id="KW-0813">Transport</keyword>